<gene>
    <name evidence="3" type="ORF">HPP92_023028</name>
</gene>
<dbReference type="AlphaFoldDB" id="A0A835UFW0"/>
<dbReference type="OrthoDB" id="418495at2759"/>
<feature type="region of interest" description="Disordered" evidence="1">
    <location>
        <begin position="202"/>
        <end position="253"/>
    </location>
</feature>
<dbReference type="EMBL" id="JADCNL010000012">
    <property type="protein sequence ID" value="KAG0457871.1"/>
    <property type="molecule type" value="Genomic_DNA"/>
</dbReference>
<feature type="domain" description="Myb-like" evidence="2">
    <location>
        <begin position="16"/>
        <end position="77"/>
    </location>
</feature>
<evidence type="ECO:0000313" key="4">
    <source>
        <dbReference type="Proteomes" id="UP000636800"/>
    </source>
</evidence>
<name>A0A835UFW0_VANPL</name>
<reference evidence="3 4" key="1">
    <citation type="journal article" date="2020" name="Nat. Food">
        <title>A phased Vanilla planifolia genome enables genetic improvement of flavour and production.</title>
        <authorList>
            <person name="Hasing T."/>
            <person name="Tang H."/>
            <person name="Brym M."/>
            <person name="Khazi F."/>
            <person name="Huang T."/>
            <person name="Chambers A.H."/>
        </authorList>
    </citation>
    <scope>NUCLEOTIDE SEQUENCE [LARGE SCALE GENOMIC DNA]</scope>
    <source>
        <tissue evidence="3">Leaf</tissue>
    </source>
</reference>
<dbReference type="Proteomes" id="UP000636800">
    <property type="component" value="Chromosome 12"/>
</dbReference>
<proteinExistence type="predicted"/>
<dbReference type="InterPro" id="IPR001005">
    <property type="entry name" value="SANT/Myb"/>
</dbReference>
<dbReference type="Gene3D" id="1.10.10.60">
    <property type="entry name" value="Homeodomain-like"/>
    <property type="match status" value="1"/>
</dbReference>
<organism evidence="3 4">
    <name type="scientific">Vanilla planifolia</name>
    <name type="common">Vanilla</name>
    <dbReference type="NCBI Taxonomy" id="51239"/>
    <lineage>
        <taxon>Eukaryota</taxon>
        <taxon>Viridiplantae</taxon>
        <taxon>Streptophyta</taxon>
        <taxon>Embryophyta</taxon>
        <taxon>Tracheophyta</taxon>
        <taxon>Spermatophyta</taxon>
        <taxon>Magnoliopsida</taxon>
        <taxon>Liliopsida</taxon>
        <taxon>Asparagales</taxon>
        <taxon>Orchidaceae</taxon>
        <taxon>Vanilloideae</taxon>
        <taxon>Vanilleae</taxon>
        <taxon>Vanilla</taxon>
    </lineage>
</organism>
<evidence type="ECO:0000256" key="1">
    <source>
        <dbReference type="SAM" id="MobiDB-lite"/>
    </source>
</evidence>
<feature type="compositionally biased region" description="Polar residues" evidence="1">
    <location>
        <begin position="206"/>
        <end position="215"/>
    </location>
</feature>
<evidence type="ECO:0000259" key="2">
    <source>
        <dbReference type="PROSITE" id="PS50090"/>
    </source>
</evidence>
<dbReference type="Pfam" id="PF13837">
    <property type="entry name" value="Myb_DNA-bind_4"/>
    <property type="match status" value="1"/>
</dbReference>
<feature type="compositionally biased region" description="Basic and acidic residues" evidence="1">
    <location>
        <begin position="216"/>
        <end position="236"/>
    </location>
</feature>
<sequence length="311" mass="34836">MAENGGDGGKPPRLPRWTRQEILVLIQGKRVVESRGRGRSSAATIGEPKWAAVSAHCRRQGVNRGPVQCRKRWSNLAGDYKKIKEWESGQAGRGELESFWAMRNDLRRERKLPGFFDREVYDILDGSSPIEEDTAAAERRREEEEGEEVVFDSGRSAADDGLFSDFEDDKEAEDDEEKEPAGEMESPMPPVVVIPISEKKLESFPQDGSNPAGTTSKDKEPAAAESSDKGLPAREGQKRRRTSQEEDEEYTSLHSQLIEMLDRNNRVLTAQLQVQNSNSQLDREQRKNQGEGLLCVLNKLADALGRIADKL</sequence>
<dbReference type="InterPro" id="IPR044822">
    <property type="entry name" value="Myb_DNA-bind_4"/>
</dbReference>
<dbReference type="PANTHER" id="PTHR47211">
    <property type="entry name" value="TRIHELIX TRANSCRIPTION FACTOR ASR3"/>
    <property type="match status" value="1"/>
</dbReference>
<dbReference type="CDD" id="cd12203">
    <property type="entry name" value="GT1"/>
    <property type="match status" value="1"/>
</dbReference>
<evidence type="ECO:0000313" key="3">
    <source>
        <dbReference type="EMBL" id="KAG0457871.1"/>
    </source>
</evidence>
<dbReference type="PROSITE" id="PS50090">
    <property type="entry name" value="MYB_LIKE"/>
    <property type="match status" value="1"/>
</dbReference>
<comment type="caution">
    <text evidence="3">The sequence shown here is derived from an EMBL/GenBank/DDBJ whole genome shotgun (WGS) entry which is preliminary data.</text>
</comment>
<dbReference type="SUPFAM" id="SSF46689">
    <property type="entry name" value="Homeodomain-like"/>
    <property type="match status" value="1"/>
</dbReference>
<dbReference type="PANTHER" id="PTHR47211:SF2">
    <property type="entry name" value="TRIHELIX TRANSCRIPTION FACTOR ASR3"/>
    <property type="match status" value="1"/>
</dbReference>
<dbReference type="InterPro" id="IPR009057">
    <property type="entry name" value="Homeodomain-like_sf"/>
</dbReference>
<keyword evidence="4" id="KW-1185">Reference proteome</keyword>
<protein>
    <recommendedName>
        <fullName evidence="2">Myb-like domain-containing protein</fullName>
    </recommendedName>
</protein>
<accession>A0A835UFW0</accession>
<feature type="compositionally biased region" description="Acidic residues" evidence="1">
    <location>
        <begin position="165"/>
        <end position="178"/>
    </location>
</feature>
<feature type="region of interest" description="Disordered" evidence="1">
    <location>
        <begin position="126"/>
        <end position="190"/>
    </location>
</feature>